<keyword evidence="2" id="KW-1185">Reference proteome</keyword>
<dbReference type="Proteomes" id="UP001208017">
    <property type="component" value="Unassembled WGS sequence"/>
</dbReference>
<dbReference type="RefSeq" id="WP_267151631.1">
    <property type="nucleotide sequence ID" value="NZ_JAPMLT010000004.1"/>
</dbReference>
<protein>
    <submittedName>
        <fullName evidence="1">Uncharacterized protein</fullName>
    </submittedName>
</protein>
<comment type="caution">
    <text evidence="1">The sequence shown here is derived from an EMBL/GenBank/DDBJ whole genome shotgun (WGS) entry which is preliminary data.</text>
</comment>
<name>A0ABT3X1R7_9BACL</name>
<gene>
    <name evidence="1" type="ORF">OS242_10460</name>
</gene>
<proteinExistence type="predicted"/>
<dbReference type="EMBL" id="JAPMLT010000004">
    <property type="protein sequence ID" value="MCX7570386.1"/>
    <property type="molecule type" value="Genomic_DNA"/>
</dbReference>
<sequence length="72" mass="8342">MEAHEIVAGVTYHNKRGHKRTVIGFRSIYVLYRTPRMTKTVKGEPLPYFAEWATGIVVPEAQSIKQEARNRR</sequence>
<organism evidence="1 2">
    <name type="scientific">Tumebacillus lacus</name>
    <dbReference type="NCBI Taxonomy" id="2995335"/>
    <lineage>
        <taxon>Bacteria</taxon>
        <taxon>Bacillati</taxon>
        <taxon>Bacillota</taxon>
        <taxon>Bacilli</taxon>
        <taxon>Bacillales</taxon>
        <taxon>Alicyclobacillaceae</taxon>
        <taxon>Tumebacillus</taxon>
    </lineage>
</organism>
<evidence type="ECO:0000313" key="2">
    <source>
        <dbReference type="Proteomes" id="UP001208017"/>
    </source>
</evidence>
<evidence type="ECO:0000313" key="1">
    <source>
        <dbReference type="EMBL" id="MCX7570386.1"/>
    </source>
</evidence>
<reference evidence="1 2" key="1">
    <citation type="submission" date="2022-11" db="EMBL/GenBank/DDBJ databases">
        <title>Study of microbial diversity in lake waters.</title>
        <authorList>
            <person name="Zhang J."/>
        </authorList>
    </citation>
    <scope>NUCLEOTIDE SEQUENCE [LARGE SCALE GENOMIC DNA]</scope>
    <source>
        <strain evidence="1 2">DT12</strain>
    </source>
</reference>
<accession>A0ABT3X1R7</accession>